<dbReference type="AlphaFoldDB" id="A0A2C9LA91"/>
<evidence type="ECO:0000256" key="3">
    <source>
        <dbReference type="ARBA" id="ARBA00022989"/>
    </source>
</evidence>
<keyword evidence="4" id="KW-0472">Membrane</keyword>
<dbReference type="KEGG" id="bgt:106063556"/>
<dbReference type="VEuPathDB" id="VectorBase:BGLB028757"/>
<gene>
    <name evidence="6" type="primary">106063556</name>
</gene>
<protein>
    <recommendedName>
        <fullName evidence="5">Receptor ligand binding region domain-containing protein</fullName>
    </recommendedName>
</protein>
<evidence type="ECO:0000256" key="1">
    <source>
        <dbReference type="ARBA" id="ARBA00004370"/>
    </source>
</evidence>
<comment type="subcellular location">
    <subcellularLocation>
        <location evidence="1">Membrane</location>
    </subcellularLocation>
</comment>
<keyword evidence="2" id="KW-0812">Transmembrane</keyword>
<evidence type="ECO:0000313" key="7">
    <source>
        <dbReference type="Proteomes" id="UP000076420"/>
    </source>
</evidence>
<reference evidence="6" key="1">
    <citation type="submission" date="2020-05" db="UniProtKB">
        <authorList>
            <consortium name="EnsemblMetazoa"/>
        </authorList>
    </citation>
    <scope>IDENTIFICATION</scope>
    <source>
        <strain evidence="6">BB02</strain>
    </source>
</reference>
<dbReference type="Gene3D" id="3.40.50.2300">
    <property type="match status" value="1"/>
</dbReference>
<dbReference type="EnsemblMetazoa" id="BGLB028757-RA">
    <property type="protein sequence ID" value="BGLB028757-PA"/>
    <property type="gene ID" value="BGLB028757"/>
</dbReference>
<evidence type="ECO:0000313" key="6">
    <source>
        <dbReference type="EnsemblMetazoa" id="BGLB028757-PA"/>
    </source>
</evidence>
<dbReference type="GO" id="GO:0016020">
    <property type="term" value="C:membrane"/>
    <property type="evidence" value="ECO:0007669"/>
    <property type="project" value="UniProtKB-SubCell"/>
</dbReference>
<dbReference type="Pfam" id="PF01094">
    <property type="entry name" value="ANF_receptor"/>
    <property type="match status" value="1"/>
</dbReference>
<keyword evidence="3" id="KW-1133">Transmembrane helix</keyword>
<accession>A0A2C9LA91</accession>
<evidence type="ECO:0000256" key="4">
    <source>
        <dbReference type="ARBA" id="ARBA00023136"/>
    </source>
</evidence>
<dbReference type="InterPro" id="IPR028082">
    <property type="entry name" value="Peripla_BP_I"/>
</dbReference>
<dbReference type="Proteomes" id="UP000076420">
    <property type="component" value="Unassembled WGS sequence"/>
</dbReference>
<dbReference type="InterPro" id="IPR001828">
    <property type="entry name" value="ANF_lig-bd_rcpt"/>
</dbReference>
<name>A0A2C9LA91_BIOGL</name>
<organism evidence="6 7">
    <name type="scientific">Biomphalaria glabrata</name>
    <name type="common">Bloodfluke planorb</name>
    <name type="synonym">Freshwater snail</name>
    <dbReference type="NCBI Taxonomy" id="6526"/>
    <lineage>
        <taxon>Eukaryota</taxon>
        <taxon>Metazoa</taxon>
        <taxon>Spiralia</taxon>
        <taxon>Lophotrochozoa</taxon>
        <taxon>Mollusca</taxon>
        <taxon>Gastropoda</taxon>
        <taxon>Heterobranchia</taxon>
        <taxon>Euthyneura</taxon>
        <taxon>Panpulmonata</taxon>
        <taxon>Hygrophila</taxon>
        <taxon>Lymnaeoidea</taxon>
        <taxon>Planorbidae</taxon>
        <taxon>Biomphalaria</taxon>
    </lineage>
</organism>
<proteinExistence type="predicted"/>
<feature type="domain" description="Receptor ligand binding region" evidence="5">
    <location>
        <begin position="60"/>
        <end position="128"/>
    </location>
</feature>
<evidence type="ECO:0000259" key="5">
    <source>
        <dbReference type="Pfam" id="PF01094"/>
    </source>
</evidence>
<evidence type="ECO:0000256" key="2">
    <source>
        <dbReference type="ARBA" id="ARBA00022692"/>
    </source>
</evidence>
<dbReference type="SUPFAM" id="SSF53822">
    <property type="entry name" value="Periplasmic binding protein-like I"/>
    <property type="match status" value="1"/>
</dbReference>
<dbReference type="VEuPathDB" id="VectorBase:BGLAX_036086"/>
<sequence>ARSYGMLHQPDMTFFFMDPASYYEPFSGASKMYELGLFSRRCELLAYRYIRPEGTTIEENNAAAIDTAKLTSLALDKYLRLPKSNKDVIDNEKFLRVIKETNFTDGRTGKIYFDKNGQRKNFHLYLYDHGGEESMYKT</sequence>